<dbReference type="SUPFAM" id="SSF55166">
    <property type="entry name" value="Hedgehog/DD-peptidase"/>
    <property type="match status" value="1"/>
</dbReference>
<keyword evidence="2" id="KW-0378">Hydrolase</keyword>
<evidence type="ECO:0000313" key="3">
    <source>
        <dbReference type="Proteomes" id="UP000295504"/>
    </source>
</evidence>
<dbReference type="CDD" id="cd14852">
    <property type="entry name" value="LD-carboxypeptidase"/>
    <property type="match status" value="1"/>
</dbReference>
<dbReference type="InterPro" id="IPR058193">
    <property type="entry name" value="VanY/YodJ_core_dom"/>
</dbReference>
<dbReference type="GO" id="GO:0004180">
    <property type="term" value="F:carboxypeptidase activity"/>
    <property type="evidence" value="ECO:0007669"/>
    <property type="project" value="UniProtKB-KW"/>
</dbReference>
<dbReference type="Pfam" id="PF02557">
    <property type="entry name" value="VanY"/>
    <property type="match status" value="1"/>
</dbReference>
<accession>A0A4R2TJJ5</accession>
<dbReference type="Pfam" id="PF01476">
    <property type="entry name" value="LysM"/>
    <property type="match status" value="3"/>
</dbReference>
<dbReference type="RefSeq" id="WP_165913648.1">
    <property type="nucleotide sequence ID" value="NZ_CP058648.1"/>
</dbReference>
<dbReference type="InterPro" id="IPR018392">
    <property type="entry name" value="LysM"/>
</dbReference>
<dbReference type="SUPFAM" id="SSF54106">
    <property type="entry name" value="LysM domain"/>
    <property type="match status" value="3"/>
</dbReference>
<dbReference type="PROSITE" id="PS51782">
    <property type="entry name" value="LYSM"/>
    <property type="match status" value="3"/>
</dbReference>
<organism evidence="2 3">
    <name type="scientific">Serpentinicella alkaliphila</name>
    <dbReference type="NCBI Taxonomy" id="1734049"/>
    <lineage>
        <taxon>Bacteria</taxon>
        <taxon>Bacillati</taxon>
        <taxon>Bacillota</taxon>
        <taxon>Clostridia</taxon>
        <taxon>Peptostreptococcales</taxon>
        <taxon>Natronincolaceae</taxon>
        <taxon>Serpentinicella</taxon>
    </lineage>
</organism>
<name>A0A4R2TJJ5_9FIRM</name>
<evidence type="ECO:0000313" key="2">
    <source>
        <dbReference type="EMBL" id="TCQ03491.1"/>
    </source>
</evidence>
<dbReference type="Gene3D" id="3.30.1380.10">
    <property type="match status" value="1"/>
</dbReference>
<comment type="caution">
    <text evidence="2">The sequence shown here is derived from an EMBL/GenBank/DDBJ whole genome shotgun (WGS) entry which is preliminary data.</text>
</comment>
<dbReference type="Proteomes" id="UP000295504">
    <property type="component" value="Unassembled WGS sequence"/>
</dbReference>
<keyword evidence="2" id="KW-0645">Protease</keyword>
<protein>
    <submittedName>
        <fullName evidence="2">LAS superfamily LD-carboxypeptidase LdcB</fullName>
    </submittedName>
</protein>
<feature type="domain" description="LysM" evidence="1">
    <location>
        <begin position="57"/>
        <end position="100"/>
    </location>
</feature>
<reference evidence="2 3" key="1">
    <citation type="submission" date="2019-03" db="EMBL/GenBank/DDBJ databases">
        <title>Genomic Encyclopedia of Type Strains, Phase IV (KMG-IV): sequencing the most valuable type-strain genomes for metagenomic binning, comparative biology and taxonomic classification.</title>
        <authorList>
            <person name="Goeker M."/>
        </authorList>
    </citation>
    <scope>NUCLEOTIDE SEQUENCE [LARGE SCALE GENOMIC DNA]</scope>
    <source>
        <strain evidence="2 3">DSM 100013</strain>
    </source>
</reference>
<dbReference type="SMART" id="SM00257">
    <property type="entry name" value="LysM"/>
    <property type="match status" value="3"/>
</dbReference>
<dbReference type="EMBL" id="SLYC01000009">
    <property type="protein sequence ID" value="TCQ03491.1"/>
    <property type="molecule type" value="Genomic_DNA"/>
</dbReference>
<dbReference type="Gene3D" id="3.10.350.10">
    <property type="entry name" value="LysM domain"/>
    <property type="match status" value="3"/>
</dbReference>
<dbReference type="PANTHER" id="PTHR34385">
    <property type="entry name" value="D-ALANYL-D-ALANINE CARBOXYPEPTIDASE"/>
    <property type="match status" value="1"/>
</dbReference>
<dbReference type="PANTHER" id="PTHR34385:SF1">
    <property type="entry name" value="PEPTIDOGLYCAN L-ALANYL-D-GLUTAMATE ENDOPEPTIDASE CWLK"/>
    <property type="match status" value="1"/>
</dbReference>
<dbReference type="InterPro" id="IPR003709">
    <property type="entry name" value="VanY-like_core_dom"/>
</dbReference>
<dbReference type="InterPro" id="IPR052179">
    <property type="entry name" value="DD-CPase-like"/>
</dbReference>
<feature type="domain" description="LysM" evidence="1">
    <location>
        <begin position="105"/>
        <end position="148"/>
    </location>
</feature>
<evidence type="ECO:0000259" key="1">
    <source>
        <dbReference type="PROSITE" id="PS51782"/>
    </source>
</evidence>
<dbReference type="AlphaFoldDB" id="A0A4R2TJJ5"/>
<dbReference type="InterPro" id="IPR036779">
    <property type="entry name" value="LysM_dom_sf"/>
</dbReference>
<keyword evidence="3" id="KW-1185">Reference proteome</keyword>
<gene>
    <name evidence="2" type="ORF">EDD79_100976</name>
</gene>
<dbReference type="InterPro" id="IPR009045">
    <property type="entry name" value="Zn_M74/Hedgehog-like"/>
</dbReference>
<proteinExistence type="predicted"/>
<keyword evidence="2" id="KW-0121">Carboxypeptidase</keyword>
<feature type="domain" description="LysM" evidence="1">
    <location>
        <begin position="10"/>
        <end position="53"/>
    </location>
</feature>
<sequence>MSFNSENIIEEYIVKETDTLVDIASKLDLPILELRLINGLYNNDIYVGQRLKVYPKKTYIVKPNDSLFSIGKKFGVAEDKLKHINNIDEGKLYEGKRLVISDPIVKYTVKQHDDIEKIAQTFKILVEELIEYNGINDYQIFTGQELYIKMPSTVNNPSFFHVLVNKSFTLPQYYVPEKLTVPNVSFPFEYFHEKKLMREDGARALECLFKKANEDGIDLYALSGYRSYSRQKFIFESGVKEEGFEITNRLSAKPGNSEHQTGLAMDVTCPQIKYSLDQSFENTKEGHWIKENAHKFGFILRYLKGKEHITGYQYEPWHIRYVGKETAISIKNLGLTFEEYLGIE</sequence>
<dbReference type="CDD" id="cd00118">
    <property type="entry name" value="LysM"/>
    <property type="match status" value="3"/>
</dbReference>
<dbReference type="GO" id="GO:0006508">
    <property type="term" value="P:proteolysis"/>
    <property type="evidence" value="ECO:0007669"/>
    <property type="project" value="InterPro"/>
</dbReference>